<evidence type="ECO:0000259" key="1">
    <source>
        <dbReference type="Pfam" id="PF09414"/>
    </source>
</evidence>
<dbReference type="Gene3D" id="3.30.470.30">
    <property type="entry name" value="DNA ligase/mRNA capping enzyme"/>
    <property type="match status" value="1"/>
</dbReference>
<organism evidence="2 3">
    <name type="scientific">Pendulispora albinea</name>
    <dbReference type="NCBI Taxonomy" id="2741071"/>
    <lineage>
        <taxon>Bacteria</taxon>
        <taxon>Pseudomonadati</taxon>
        <taxon>Myxococcota</taxon>
        <taxon>Myxococcia</taxon>
        <taxon>Myxococcales</taxon>
        <taxon>Sorangiineae</taxon>
        <taxon>Pendulisporaceae</taxon>
        <taxon>Pendulispora</taxon>
    </lineage>
</organism>
<proteinExistence type="predicted"/>
<dbReference type="PANTHER" id="PTHR43883:SF1">
    <property type="entry name" value="GLUCONOKINASE"/>
    <property type="match status" value="1"/>
</dbReference>
<dbReference type="InterPro" id="IPR021122">
    <property type="entry name" value="RNA_ligase_dom_REL/Rnl2"/>
</dbReference>
<dbReference type="RefSeq" id="WP_394826645.1">
    <property type="nucleotide sequence ID" value="NZ_CP089984.1"/>
</dbReference>
<dbReference type="EMBL" id="CP089984">
    <property type="protein sequence ID" value="WXB17016.1"/>
    <property type="molecule type" value="Genomic_DNA"/>
</dbReference>
<accession>A0ABZ2M1C5</accession>
<dbReference type="InterPro" id="IPR052732">
    <property type="entry name" value="Cell-binding_unc_protein"/>
</dbReference>
<reference evidence="2 3" key="1">
    <citation type="submission" date="2021-12" db="EMBL/GenBank/DDBJ databases">
        <title>Discovery of the Pendulisporaceae a myxobacterial family with distinct sporulation behavior and unique specialized metabolism.</title>
        <authorList>
            <person name="Garcia R."/>
            <person name="Popoff A."/>
            <person name="Bader C.D."/>
            <person name="Loehr J."/>
            <person name="Walesch S."/>
            <person name="Walt C."/>
            <person name="Boldt J."/>
            <person name="Bunk B."/>
            <person name="Haeckl F.J.F.P.J."/>
            <person name="Gunesch A.P."/>
            <person name="Birkelbach J."/>
            <person name="Nuebel U."/>
            <person name="Pietschmann T."/>
            <person name="Bach T."/>
            <person name="Mueller R."/>
        </authorList>
    </citation>
    <scope>NUCLEOTIDE SEQUENCE [LARGE SCALE GENOMIC DNA]</scope>
    <source>
        <strain evidence="2 3">MSr11954</strain>
    </source>
</reference>
<name>A0ABZ2M1C5_9BACT</name>
<dbReference type="Pfam" id="PF09414">
    <property type="entry name" value="RNA_ligase"/>
    <property type="match status" value="1"/>
</dbReference>
<protein>
    <submittedName>
        <fullName evidence="2">RNA ligase family protein</fullName>
    </submittedName>
</protein>
<dbReference type="Proteomes" id="UP001370348">
    <property type="component" value="Chromosome"/>
</dbReference>
<dbReference type="GO" id="GO:0016874">
    <property type="term" value="F:ligase activity"/>
    <property type="evidence" value="ECO:0007669"/>
    <property type="project" value="UniProtKB-KW"/>
</dbReference>
<evidence type="ECO:0000313" key="3">
    <source>
        <dbReference type="Proteomes" id="UP001370348"/>
    </source>
</evidence>
<keyword evidence="2" id="KW-0436">Ligase</keyword>
<dbReference type="PANTHER" id="PTHR43883">
    <property type="entry name" value="SLR0207 PROTEIN"/>
    <property type="match status" value="1"/>
</dbReference>
<feature type="domain" description="RNA ligase" evidence="1">
    <location>
        <begin position="34"/>
        <end position="194"/>
    </location>
</feature>
<sequence>MSSKYPRSFHLPWSPGGTSDDKRLRDVSGLLGVPVVVTEKCDGSNLTYTRQNVFSRSHAGPPSHKSFDLAKATHARLRHLISEGTSIFCEYCYAVHSIPYEALPDYSLVFGVRDDEGERWWEWDRVAAQAADLGLPTVPVLFRGVLAKERDLQELTEELSAEPSVFGGTREGIVVRRAASFSSAEFSKSLAKWVRKDHVTTDEHWMHQNITPQRLRAGPGGSA</sequence>
<evidence type="ECO:0000313" key="2">
    <source>
        <dbReference type="EMBL" id="WXB17016.1"/>
    </source>
</evidence>
<gene>
    <name evidence="2" type="ORF">LZC94_07000</name>
</gene>
<keyword evidence="3" id="KW-1185">Reference proteome</keyword>
<dbReference type="SUPFAM" id="SSF56091">
    <property type="entry name" value="DNA ligase/mRNA capping enzyme, catalytic domain"/>
    <property type="match status" value="1"/>
</dbReference>